<dbReference type="Proteomes" id="UP001460270">
    <property type="component" value="Unassembled WGS sequence"/>
</dbReference>
<feature type="transmembrane region" description="Helical" evidence="1">
    <location>
        <begin position="143"/>
        <end position="164"/>
    </location>
</feature>
<feature type="signal peptide" evidence="2">
    <location>
        <begin position="1"/>
        <end position="17"/>
    </location>
</feature>
<protein>
    <recommendedName>
        <fullName evidence="5">Ig-like domain-containing protein</fullName>
    </recommendedName>
</protein>
<name>A0AAW0P692_9GOBI</name>
<evidence type="ECO:0008006" key="5">
    <source>
        <dbReference type="Google" id="ProtNLM"/>
    </source>
</evidence>
<sequence length="204" mass="23332">MFLLFFVLMVLWTKSQGLKMNPDRSQFYRWESVVLDCENPDWILRRTTRRDSGTRCGQSWGEPREFRCLIQYVDPMDGGWYWCESREGQSQGGRNITVTDHFRPPAETPPTHAAAETRPAVEYVPPLDTDTPPGSQRPLPVALLFHLLVLCPYVLSTVVMVSLCRHTRSGNQEQQVMMTPPPNKATGLDKQSNDITAVTIEHHF</sequence>
<keyword evidence="1" id="KW-0812">Transmembrane</keyword>
<gene>
    <name evidence="3" type="ORF">WMY93_014782</name>
</gene>
<keyword evidence="4" id="KW-1185">Reference proteome</keyword>
<keyword evidence="1" id="KW-1133">Transmembrane helix</keyword>
<evidence type="ECO:0000256" key="2">
    <source>
        <dbReference type="SAM" id="SignalP"/>
    </source>
</evidence>
<evidence type="ECO:0000313" key="4">
    <source>
        <dbReference type="Proteomes" id="UP001460270"/>
    </source>
</evidence>
<accession>A0AAW0P692</accession>
<dbReference type="EMBL" id="JBBPFD010000010">
    <property type="protein sequence ID" value="KAK7910098.1"/>
    <property type="molecule type" value="Genomic_DNA"/>
</dbReference>
<feature type="chain" id="PRO_5043317722" description="Ig-like domain-containing protein" evidence="2">
    <location>
        <begin position="18"/>
        <end position="204"/>
    </location>
</feature>
<evidence type="ECO:0000256" key="1">
    <source>
        <dbReference type="SAM" id="Phobius"/>
    </source>
</evidence>
<comment type="caution">
    <text evidence="3">The sequence shown here is derived from an EMBL/GenBank/DDBJ whole genome shotgun (WGS) entry which is preliminary data.</text>
</comment>
<organism evidence="3 4">
    <name type="scientific">Mugilogobius chulae</name>
    <name type="common">yellowstripe goby</name>
    <dbReference type="NCBI Taxonomy" id="88201"/>
    <lineage>
        <taxon>Eukaryota</taxon>
        <taxon>Metazoa</taxon>
        <taxon>Chordata</taxon>
        <taxon>Craniata</taxon>
        <taxon>Vertebrata</taxon>
        <taxon>Euteleostomi</taxon>
        <taxon>Actinopterygii</taxon>
        <taxon>Neopterygii</taxon>
        <taxon>Teleostei</taxon>
        <taxon>Neoteleostei</taxon>
        <taxon>Acanthomorphata</taxon>
        <taxon>Gobiaria</taxon>
        <taxon>Gobiiformes</taxon>
        <taxon>Gobioidei</taxon>
        <taxon>Gobiidae</taxon>
        <taxon>Gobionellinae</taxon>
        <taxon>Mugilogobius</taxon>
    </lineage>
</organism>
<dbReference type="AlphaFoldDB" id="A0AAW0P692"/>
<reference evidence="4" key="1">
    <citation type="submission" date="2024-04" db="EMBL/GenBank/DDBJ databases">
        <title>Salinicola lusitanus LLJ914,a marine bacterium isolated from the Okinawa Trough.</title>
        <authorList>
            <person name="Li J."/>
        </authorList>
    </citation>
    <scope>NUCLEOTIDE SEQUENCE [LARGE SCALE GENOMIC DNA]</scope>
</reference>
<keyword evidence="2" id="KW-0732">Signal</keyword>
<keyword evidence="1" id="KW-0472">Membrane</keyword>
<proteinExistence type="predicted"/>
<evidence type="ECO:0000313" key="3">
    <source>
        <dbReference type="EMBL" id="KAK7910098.1"/>
    </source>
</evidence>